<proteinExistence type="predicted"/>
<protein>
    <submittedName>
        <fullName evidence="1">Uncharacterized protein</fullName>
    </submittedName>
</protein>
<dbReference type="EMBL" id="GBRH01188187">
    <property type="protein sequence ID" value="JAE09709.1"/>
    <property type="molecule type" value="Transcribed_RNA"/>
</dbReference>
<reference evidence="1" key="1">
    <citation type="submission" date="2014-09" db="EMBL/GenBank/DDBJ databases">
        <authorList>
            <person name="Magalhaes I.L.F."/>
            <person name="Oliveira U."/>
            <person name="Santos F.R."/>
            <person name="Vidigal T.H.D.A."/>
            <person name="Brescovit A.D."/>
            <person name="Santos A.J."/>
        </authorList>
    </citation>
    <scope>NUCLEOTIDE SEQUENCE</scope>
    <source>
        <tissue evidence="1">Shoot tissue taken approximately 20 cm above the soil surface</tissue>
    </source>
</reference>
<organism evidence="1">
    <name type="scientific">Arundo donax</name>
    <name type="common">Giant reed</name>
    <name type="synonym">Donax arundinaceus</name>
    <dbReference type="NCBI Taxonomy" id="35708"/>
    <lineage>
        <taxon>Eukaryota</taxon>
        <taxon>Viridiplantae</taxon>
        <taxon>Streptophyta</taxon>
        <taxon>Embryophyta</taxon>
        <taxon>Tracheophyta</taxon>
        <taxon>Spermatophyta</taxon>
        <taxon>Magnoliopsida</taxon>
        <taxon>Liliopsida</taxon>
        <taxon>Poales</taxon>
        <taxon>Poaceae</taxon>
        <taxon>PACMAD clade</taxon>
        <taxon>Arundinoideae</taxon>
        <taxon>Arundineae</taxon>
        <taxon>Arundo</taxon>
    </lineage>
</organism>
<reference evidence="1" key="2">
    <citation type="journal article" date="2015" name="Data Brief">
        <title>Shoot transcriptome of the giant reed, Arundo donax.</title>
        <authorList>
            <person name="Barrero R.A."/>
            <person name="Guerrero F.D."/>
            <person name="Moolhuijzen P."/>
            <person name="Goolsby J.A."/>
            <person name="Tidwell J."/>
            <person name="Bellgard S.E."/>
            <person name="Bellgard M.I."/>
        </authorList>
    </citation>
    <scope>NUCLEOTIDE SEQUENCE</scope>
    <source>
        <tissue evidence="1">Shoot tissue taken approximately 20 cm above the soil surface</tissue>
    </source>
</reference>
<accession>A0A0A9FER2</accession>
<sequence>MPAILLLYHCSIFKLLFRMCCFWFQ</sequence>
<name>A0A0A9FER2_ARUDO</name>
<evidence type="ECO:0000313" key="1">
    <source>
        <dbReference type="EMBL" id="JAE09709.1"/>
    </source>
</evidence>
<dbReference type="AlphaFoldDB" id="A0A0A9FER2"/>